<accession>A0A2J6R4T4</accession>
<dbReference type="InterPro" id="IPR012317">
    <property type="entry name" value="Poly(ADP-ribose)pol_cat_dom"/>
</dbReference>
<evidence type="ECO:0000313" key="3">
    <source>
        <dbReference type="EMBL" id="PMD33536.1"/>
    </source>
</evidence>
<dbReference type="AlphaFoldDB" id="A0A2J6R4T4"/>
<protein>
    <submittedName>
        <fullName evidence="3">ADP-ribosylation</fullName>
    </submittedName>
</protein>
<sequence length="524" mass="58882">MEGSSILGSDADNQGAVISRGRFVDLRSKEAEFFNRLLEDHVPDKVIRWGCYEHMGWVFEMEDAVVDIENTATDRVIVRVISGSIPRAYLDPLRQQLRHMLSTTMSSQGGVLEFAVTLLQLVETAVISVQDWRDGWRVDKTEGALRGWDVTTAVGPKVLFDNPLGADLTTIDDSAFHLLGKTVKELCAPLEDAKLRIIHVENVLRSDLVSRFKVRQQRMMGKLMQCSHHQLRQCVPNDVVRSGSAFDSRSNLARELCRPRATYHGTSRYNVSSIVRWGFALPGQKAGDKVIDVAFGSSFGRGIYTSPDAHYALSYARWSENRASKTRHEDMPALRLIVCAVLMGRPLQVIRDATRRTKEISDDSADSHVSPNVCEYIVFDSAQVLPCYVVHLDFGMDAAREWLSSVPDDSAQYQKKLHPKLEKKDLYPGDVEALKQAKKAAASKWFPYGFGPATGTSFIIEEIGAVSDDEENYGEYQGQRLEVEEEMRRGEARTSKSGSWFDEYQNARKTKTNSNKAIDNDDDD</sequence>
<dbReference type="Gene3D" id="3.90.228.10">
    <property type="match status" value="1"/>
</dbReference>
<dbReference type="EMBL" id="KZ613956">
    <property type="protein sequence ID" value="PMD33536.1"/>
    <property type="molecule type" value="Genomic_DNA"/>
</dbReference>
<keyword evidence="4" id="KW-1185">Reference proteome</keyword>
<reference evidence="3 4" key="1">
    <citation type="submission" date="2016-04" db="EMBL/GenBank/DDBJ databases">
        <title>A degradative enzymes factory behind the ericoid mycorrhizal symbiosis.</title>
        <authorList>
            <consortium name="DOE Joint Genome Institute"/>
            <person name="Martino E."/>
            <person name="Morin E."/>
            <person name="Grelet G."/>
            <person name="Kuo A."/>
            <person name="Kohler A."/>
            <person name="Daghino S."/>
            <person name="Barry K."/>
            <person name="Choi C."/>
            <person name="Cichocki N."/>
            <person name="Clum A."/>
            <person name="Copeland A."/>
            <person name="Hainaut M."/>
            <person name="Haridas S."/>
            <person name="Labutti K."/>
            <person name="Lindquist E."/>
            <person name="Lipzen A."/>
            <person name="Khouja H.-R."/>
            <person name="Murat C."/>
            <person name="Ohm R."/>
            <person name="Olson A."/>
            <person name="Spatafora J."/>
            <person name="Veneault-Fourrey C."/>
            <person name="Henrissat B."/>
            <person name="Grigoriev I."/>
            <person name="Martin F."/>
            <person name="Perotto S."/>
        </authorList>
    </citation>
    <scope>NUCLEOTIDE SEQUENCE [LARGE SCALE GENOMIC DNA]</scope>
    <source>
        <strain evidence="3 4">F</strain>
    </source>
</reference>
<proteinExistence type="predicted"/>
<dbReference type="GO" id="GO:0003950">
    <property type="term" value="F:NAD+ poly-ADP-ribosyltransferase activity"/>
    <property type="evidence" value="ECO:0007669"/>
    <property type="project" value="InterPro"/>
</dbReference>
<organism evidence="3 4">
    <name type="scientific">Hyaloscypha variabilis (strain UAMH 11265 / GT02V1 / F)</name>
    <name type="common">Meliniomyces variabilis</name>
    <dbReference type="NCBI Taxonomy" id="1149755"/>
    <lineage>
        <taxon>Eukaryota</taxon>
        <taxon>Fungi</taxon>
        <taxon>Dikarya</taxon>
        <taxon>Ascomycota</taxon>
        <taxon>Pezizomycotina</taxon>
        <taxon>Leotiomycetes</taxon>
        <taxon>Helotiales</taxon>
        <taxon>Hyaloscyphaceae</taxon>
        <taxon>Hyaloscypha</taxon>
        <taxon>Hyaloscypha variabilis</taxon>
    </lineage>
</organism>
<evidence type="ECO:0000313" key="4">
    <source>
        <dbReference type="Proteomes" id="UP000235786"/>
    </source>
</evidence>
<feature type="region of interest" description="Disordered" evidence="1">
    <location>
        <begin position="484"/>
        <end position="524"/>
    </location>
</feature>
<dbReference type="OrthoDB" id="10256774at2759"/>
<dbReference type="Pfam" id="PF00644">
    <property type="entry name" value="PARP"/>
    <property type="match status" value="1"/>
</dbReference>
<evidence type="ECO:0000259" key="2">
    <source>
        <dbReference type="Pfam" id="PF00644"/>
    </source>
</evidence>
<gene>
    <name evidence="3" type="ORF">L207DRAFT_518256</name>
</gene>
<name>A0A2J6R4T4_HYAVF</name>
<dbReference type="SUPFAM" id="SSF56399">
    <property type="entry name" value="ADP-ribosylation"/>
    <property type="match status" value="1"/>
</dbReference>
<dbReference type="Proteomes" id="UP000235786">
    <property type="component" value="Unassembled WGS sequence"/>
</dbReference>
<evidence type="ECO:0000256" key="1">
    <source>
        <dbReference type="SAM" id="MobiDB-lite"/>
    </source>
</evidence>
<feature type="domain" description="PARP catalytic" evidence="2">
    <location>
        <begin position="181"/>
        <end position="356"/>
    </location>
</feature>